<keyword evidence="2" id="KW-1185">Reference proteome</keyword>
<proteinExistence type="predicted"/>
<name>A0ABQ6PVM0_9BACT</name>
<comment type="caution">
    <text evidence="1">The sequence shown here is derived from an EMBL/GenBank/DDBJ whole genome shotgun (WGS) entry which is preliminary data.</text>
</comment>
<evidence type="ECO:0000313" key="1">
    <source>
        <dbReference type="EMBL" id="GMQ32014.1"/>
    </source>
</evidence>
<organism evidence="1 2">
    <name type="scientific">Algoriphagus taiwanensis</name>
    <dbReference type="NCBI Taxonomy" id="1445656"/>
    <lineage>
        <taxon>Bacteria</taxon>
        <taxon>Pseudomonadati</taxon>
        <taxon>Bacteroidota</taxon>
        <taxon>Cytophagia</taxon>
        <taxon>Cytophagales</taxon>
        <taxon>Cyclobacteriaceae</taxon>
        <taxon>Algoriphagus</taxon>
    </lineage>
</organism>
<sequence>MFTLSPTISLNPKNRSWKLNLSQDGSFQMELIKEKWSLKILGYISPNYDISRFQSDPTFFIKEKGKGLNLSQLENVWKNSGVPLSYCAEIGKAEVPMKIPSGNLRFFSGLVIHPFSDGNIYLSATLSYTEEGIGKEKSYLGEFLALLKQFEFSIPVVLPKVTVPPPVRFNFGNSKLDRIESYDSGFYSGGGSYSIEESIYLYDDHSCFYRYLKVVSMPGLSGGMDQRESRGTWAFQGNSLELILWDIPNKRFTVERLNPSQLSLNGEAFWWSKI</sequence>
<reference evidence="1 2" key="1">
    <citation type="submission" date="2023-08" db="EMBL/GenBank/DDBJ databases">
        <title>Draft genome sequence of Algoriphagus taiwanensis.</title>
        <authorList>
            <person name="Takatani N."/>
            <person name="Hosokawa M."/>
            <person name="Sawabe T."/>
        </authorList>
    </citation>
    <scope>NUCLEOTIDE SEQUENCE [LARGE SCALE GENOMIC DNA]</scope>
    <source>
        <strain evidence="1 2">JCM 19755</strain>
    </source>
</reference>
<protein>
    <submittedName>
        <fullName evidence="1">Uncharacterized protein</fullName>
    </submittedName>
</protein>
<accession>A0ABQ6PVM0</accession>
<dbReference type="Proteomes" id="UP001307705">
    <property type="component" value="Unassembled WGS sequence"/>
</dbReference>
<gene>
    <name evidence="1" type="ORF">Ataiwa_02860</name>
</gene>
<evidence type="ECO:0000313" key="2">
    <source>
        <dbReference type="Proteomes" id="UP001307705"/>
    </source>
</evidence>
<dbReference type="EMBL" id="BTPE01000001">
    <property type="protein sequence ID" value="GMQ32014.1"/>
    <property type="molecule type" value="Genomic_DNA"/>
</dbReference>